<name>A0A7H9ALI5_9FLAO</name>
<evidence type="ECO:0000313" key="2">
    <source>
        <dbReference type="EMBL" id="QLG44322.1"/>
    </source>
</evidence>
<feature type="chain" id="PRO_5028895641" evidence="1">
    <location>
        <begin position="21"/>
        <end position="994"/>
    </location>
</feature>
<evidence type="ECO:0000313" key="3">
    <source>
        <dbReference type="Proteomes" id="UP000509302"/>
    </source>
</evidence>
<gene>
    <name evidence="2" type="ORF">HYG79_02835</name>
</gene>
<reference evidence="2 3" key="1">
    <citation type="journal article" date="2006" name="Int. J. Syst. Evol. Microbiol.">
        <title>Costertonia aggregata gen. nov., sp. nov., a mesophilic marine bacterium of the family Flavobacteriaceae, isolated from a mature biofilm.</title>
        <authorList>
            <person name="Kwon K.K."/>
            <person name="Lee Y.K."/>
            <person name="Lee H.K."/>
        </authorList>
    </citation>
    <scope>NUCLEOTIDE SEQUENCE [LARGE SCALE GENOMIC DNA]</scope>
    <source>
        <strain evidence="2 3">KCCM 42265</strain>
    </source>
</reference>
<dbReference type="EMBL" id="CP058595">
    <property type="protein sequence ID" value="QLG44322.1"/>
    <property type="molecule type" value="Genomic_DNA"/>
</dbReference>
<keyword evidence="3" id="KW-1185">Reference proteome</keyword>
<dbReference type="KEGG" id="cagg:HYG79_02835"/>
<feature type="signal peptide" evidence="1">
    <location>
        <begin position="1"/>
        <end position="20"/>
    </location>
</feature>
<dbReference type="RefSeq" id="WP_179240657.1">
    <property type="nucleotide sequence ID" value="NZ_CP058595.1"/>
</dbReference>
<sequence>MKLKSILFTACLFMSLTALGQIKIGDNPQNIDAASVLELESQSRALVITRVNTAQMNSITPLAGALVYNTDLQCVHYYDGAQWVNFCDSQTFTTEAIVNTNETIVITPDLDNASSNFEIAKRGIQSDNITIGGVNTGNIQDGTILGDDIQAGAITTTNIANNAITTDKIADQTIQTIDILPANNNDVLTTEGSTVVWKRLSALNIDGENITTNDGSIAITSGANGSVLLPVDIEVAPLGITTAKLSDDAVNNSKLADGAVRRENMTPDAISSAEIEDRTIVPNDLADGTTAGEVIQWDGTDWRLVEVSSLSVTEVDGVIGNEVTGPTDTTLQVNGLGTSTDPLTLDVSPEGINTVELATDAVTTIKILDANITDAKLDKANIPLSGFGAAGAALDLGSNQINNLLDPTLNQDAATKIYVDNAVGGINTLADGRIYIGDGTDTAQEIILGGDATLANDGTLTIANNAITTIKILDANITNAKLDKANIPLSGFAAAAAALDLGNNQVNNLANPTLNQDAATKLYVDTAIGGVNTLADGRIYIGDATNNVQEVAITGDATLSNTGVLTIANDAITTTKILNDAVTIDKINGDGALNSLLVTDGAGDPFWIERDLLVDGTTVGFNATPQLEVLENGITNLQMADNAINTDEIVDDAVNAIKIAPDVAGTGLQQNATTGALEINPATITGDGDITSTELTITGGIDAAFNNVTLEIAADAVTTVKILDNNVTPAKIAQGASGNVLTTDASGDVVWAAPSEATVTATAGSVFFANGSNGVAENNAQLFWDATNNRLGVGAATRPLANKLTVDGTTRTSGLLNSNGTEGTPSYRFSNDTGLDTGMYFPAQDQLAFSAGGQEILRLRESVGNGLEAIIEGTLELNDQLVDINGNTGNVGDVLKATATGTEWAEPAVVVMGKANGANAIKVSGATVAGGGGINTVSFNTARGDNNYIIQVSVVGDNRIYVTAQTTGSFTVEIRRNSDNALVVAEWFFTITDF</sequence>
<evidence type="ECO:0000256" key="1">
    <source>
        <dbReference type="SAM" id="SignalP"/>
    </source>
</evidence>
<accession>A0A7H9ALI5</accession>
<protein>
    <submittedName>
        <fullName evidence="2">Uncharacterized protein</fullName>
    </submittedName>
</protein>
<proteinExistence type="predicted"/>
<dbReference type="Proteomes" id="UP000509302">
    <property type="component" value="Chromosome"/>
</dbReference>
<dbReference type="AlphaFoldDB" id="A0A7H9ALI5"/>
<organism evidence="2 3">
    <name type="scientific">Costertonia aggregata</name>
    <dbReference type="NCBI Taxonomy" id="343403"/>
    <lineage>
        <taxon>Bacteria</taxon>
        <taxon>Pseudomonadati</taxon>
        <taxon>Bacteroidota</taxon>
        <taxon>Flavobacteriia</taxon>
        <taxon>Flavobacteriales</taxon>
        <taxon>Flavobacteriaceae</taxon>
        <taxon>Costertonia</taxon>
    </lineage>
</organism>
<keyword evidence="1" id="KW-0732">Signal</keyword>